<proteinExistence type="predicted"/>
<organism evidence="6 7">
    <name type="scientific">Euroglyphus maynei</name>
    <name type="common">Mayne's house dust mite</name>
    <dbReference type="NCBI Taxonomy" id="6958"/>
    <lineage>
        <taxon>Eukaryota</taxon>
        <taxon>Metazoa</taxon>
        <taxon>Ecdysozoa</taxon>
        <taxon>Arthropoda</taxon>
        <taxon>Chelicerata</taxon>
        <taxon>Arachnida</taxon>
        <taxon>Acari</taxon>
        <taxon>Acariformes</taxon>
        <taxon>Sarcoptiformes</taxon>
        <taxon>Astigmata</taxon>
        <taxon>Psoroptidia</taxon>
        <taxon>Analgoidea</taxon>
        <taxon>Pyroglyphidae</taxon>
        <taxon>Pyroglyphinae</taxon>
        <taxon>Euroglyphus</taxon>
    </lineage>
</organism>
<dbReference type="Pfam" id="PF13893">
    <property type="entry name" value="RRM_5"/>
    <property type="match status" value="1"/>
</dbReference>
<dbReference type="SUPFAM" id="SSF54928">
    <property type="entry name" value="RNA-binding domain, RBD"/>
    <property type="match status" value="1"/>
</dbReference>
<protein>
    <recommendedName>
        <fullName evidence="5">RRM domain-containing protein</fullName>
    </recommendedName>
</protein>
<evidence type="ECO:0000259" key="5">
    <source>
        <dbReference type="PROSITE" id="PS50102"/>
    </source>
</evidence>
<dbReference type="OrthoDB" id="296632at2759"/>
<evidence type="ECO:0000256" key="4">
    <source>
        <dbReference type="SAM" id="Phobius"/>
    </source>
</evidence>
<evidence type="ECO:0000256" key="1">
    <source>
        <dbReference type="ARBA" id="ARBA00022884"/>
    </source>
</evidence>
<sequence length="117" mass="13440">MLSSPLCLDVKLRSTSLLMLYLLYSVMLLFCFFSLSFSYRVYGDVIRVKILFNKKDTALIQMAEPNQAQNAISYLDRTRLFGKTIHVMSSKHQMVQMPKEGHQDSGLTKDYANSPLH</sequence>
<feature type="region of interest" description="Disordered" evidence="3">
    <location>
        <begin position="95"/>
        <end position="117"/>
    </location>
</feature>
<keyword evidence="4" id="KW-1133">Transmembrane helix</keyword>
<dbReference type="PANTHER" id="PTHR15592">
    <property type="entry name" value="MATRIN 3/NUCLEAR PROTEIN 220-RELATED"/>
    <property type="match status" value="1"/>
</dbReference>
<keyword evidence="1 2" id="KW-0694">RNA-binding</keyword>
<dbReference type="InterPro" id="IPR035979">
    <property type="entry name" value="RBD_domain_sf"/>
</dbReference>
<feature type="domain" description="RRM" evidence="5">
    <location>
        <begin position="37"/>
        <end position="92"/>
    </location>
</feature>
<dbReference type="Gene3D" id="3.30.70.330">
    <property type="match status" value="1"/>
</dbReference>
<evidence type="ECO:0000313" key="7">
    <source>
        <dbReference type="Proteomes" id="UP000194236"/>
    </source>
</evidence>
<keyword evidence="4" id="KW-0812">Transmembrane</keyword>
<evidence type="ECO:0000313" key="6">
    <source>
        <dbReference type="EMBL" id="OTF73340.1"/>
    </source>
</evidence>
<dbReference type="EMBL" id="MUJZ01052104">
    <property type="protein sequence ID" value="OTF73340.1"/>
    <property type="molecule type" value="Genomic_DNA"/>
</dbReference>
<dbReference type="InterPro" id="IPR012677">
    <property type="entry name" value="Nucleotide-bd_a/b_plait_sf"/>
</dbReference>
<dbReference type="PROSITE" id="PS50102">
    <property type="entry name" value="RRM"/>
    <property type="match status" value="1"/>
</dbReference>
<dbReference type="GO" id="GO:0003723">
    <property type="term" value="F:RNA binding"/>
    <property type="evidence" value="ECO:0007669"/>
    <property type="project" value="UniProtKB-UniRule"/>
</dbReference>
<evidence type="ECO:0000256" key="3">
    <source>
        <dbReference type="SAM" id="MobiDB-lite"/>
    </source>
</evidence>
<dbReference type="AlphaFoldDB" id="A0A1Y3AXV1"/>
<keyword evidence="4" id="KW-0472">Membrane</keyword>
<accession>A0A1Y3AXV1</accession>
<dbReference type="FunFam" id="3.30.70.330:FF:000341">
    <property type="entry name" value="Hephaestus, isoform C"/>
    <property type="match status" value="1"/>
</dbReference>
<feature type="non-terminal residue" evidence="6">
    <location>
        <position position="117"/>
    </location>
</feature>
<comment type="caution">
    <text evidence="6">The sequence shown here is derived from an EMBL/GenBank/DDBJ whole genome shotgun (WGS) entry which is preliminary data.</text>
</comment>
<reference evidence="6 7" key="1">
    <citation type="submission" date="2017-03" db="EMBL/GenBank/DDBJ databases">
        <title>Genome Survey of Euroglyphus maynei.</title>
        <authorList>
            <person name="Arlian L.G."/>
            <person name="Morgan M.S."/>
            <person name="Rider S.D."/>
        </authorList>
    </citation>
    <scope>NUCLEOTIDE SEQUENCE [LARGE SCALE GENOMIC DNA]</scope>
    <source>
        <strain evidence="6">Arlian Lab</strain>
        <tissue evidence="6">Whole body</tissue>
    </source>
</reference>
<gene>
    <name evidence="6" type="ORF">BLA29_001655</name>
</gene>
<name>A0A1Y3AXV1_EURMA</name>
<evidence type="ECO:0000256" key="2">
    <source>
        <dbReference type="PROSITE-ProRule" id="PRU00176"/>
    </source>
</evidence>
<dbReference type="Proteomes" id="UP000194236">
    <property type="component" value="Unassembled WGS sequence"/>
</dbReference>
<feature type="transmembrane region" description="Helical" evidence="4">
    <location>
        <begin position="20"/>
        <end position="42"/>
    </location>
</feature>
<keyword evidence="7" id="KW-1185">Reference proteome</keyword>
<dbReference type="InterPro" id="IPR000504">
    <property type="entry name" value="RRM_dom"/>
</dbReference>